<sequence>MSNASAPHGFVALPPYHVIRDFLGPDLVARLLAHADANQDAFIPTGVGEGRIDPEIRVSVLLWDFGSLRDVLAERFRIVMDQVVAELRLSSFELARLEMELAAHGDGAFYRRHIDIPTGVADKKGDVPVIVEKGRAALLALSR</sequence>
<protein>
    <submittedName>
        <fullName evidence="1">Uncharacterized protein</fullName>
    </submittedName>
</protein>
<name>A0ABQ1JD84_9PROT</name>
<dbReference type="Gene3D" id="2.60.120.620">
    <property type="entry name" value="q2cbj1_9rhob like domain"/>
    <property type="match status" value="1"/>
</dbReference>
<evidence type="ECO:0000313" key="1">
    <source>
        <dbReference type="EMBL" id="GGB64317.1"/>
    </source>
</evidence>
<dbReference type="EMBL" id="BMDZ01000186">
    <property type="protein sequence ID" value="GGB64317.1"/>
    <property type="molecule type" value="Genomic_DNA"/>
</dbReference>
<dbReference type="RefSeq" id="WP_188583353.1">
    <property type="nucleotide sequence ID" value="NZ_BMDZ01000186.1"/>
</dbReference>
<keyword evidence="2" id="KW-1185">Reference proteome</keyword>
<comment type="caution">
    <text evidence="1">The sequence shown here is derived from an EMBL/GenBank/DDBJ whole genome shotgun (WGS) entry which is preliminary data.</text>
</comment>
<evidence type="ECO:0000313" key="2">
    <source>
        <dbReference type="Proteomes" id="UP000603352"/>
    </source>
</evidence>
<proteinExistence type="predicted"/>
<accession>A0ABQ1JD84</accession>
<organism evidence="1 2">
    <name type="scientific">Tistrella bauzanensis</name>
    <dbReference type="NCBI Taxonomy" id="657419"/>
    <lineage>
        <taxon>Bacteria</taxon>
        <taxon>Pseudomonadati</taxon>
        <taxon>Pseudomonadota</taxon>
        <taxon>Alphaproteobacteria</taxon>
        <taxon>Geminicoccales</taxon>
        <taxon>Geminicoccaceae</taxon>
        <taxon>Tistrella</taxon>
    </lineage>
</organism>
<gene>
    <name evidence="1" type="ORF">GCM10011505_50960</name>
</gene>
<dbReference type="Proteomes" id="UP000603352">
    <property type="component" value="Unassembled WGS sequence"/>
</dbReference>
<reference evidence="2" key="1">
    <citation type="journal article" date="2019" name="Int. J. Syst. Evol. Microbiol.">
        <title>The Global Catalogue of Microorganisms (GCM) 10K type strain sequencing project: providing services to taxonomists for standard genome sequencing and annotation.</title>
        <authorList>
            <consortium name="The Broad Institute Genomics Platform"/>
            <consortium name="The Broad Institute Genome Sequencing Center for Infectious Disease"/>
            <person name="Wu L."/>
            <person name="Ma J."/>
        </authorList>
    </citation>
    <scope>NUCLEOTIDE SEQUENCE [LARGE SCALE GENOMIC DNA]</scope>
    <source>
        <strain evidence="2">CGMCC 1.10188</strain>
    </source>
</reference>